<organism evidence="1 2">
    <name type="scientific">Martelella alba</name>
    <dbReference type="NCBI Taxonomy" id="2590451"/>
    <lineage>
        <taxon>Bacteria</taxon>
        <taxon>Pseudomonadati</taxon>
        <taxon>Pseudomonadota</taxon>
        <taxon>Alphaproteobacteria</taxon>
        <taxon>Hyphomicrobiales</taxon>
        <taxon>Aurantimonadaceae</taxon>
        <taxon>Martelella</taxon>
    </lineage>
</organism>
<keyword evidence="2" id="KW-1185">Reference proteome</keyword>
<proteinExistence type="predicted"/>
<accession>A0ABY2SFE3</accession>
<sequence>MGYAKKGYLKETLHFKSDAGISYKYEIYQKSDGTGFYALISRFDPVVDDSDMYLWVYQKEELPFGPNITIVEDAANKAEEHFNENLKAT</sequence>
<dbReference type="RefSeq" id="WP_136992901.1">
    <property type="nucleotide sequence ID" value="NZ_SZPQ01000064.1"/>
</dbReference>
<name>A0ABY2SFE3_9HYPH</name>
<gene>
    <name evidence="1" type="ORF">FCN80_24285</name>
</gene>
<protein>
    <submittedName>
        <fullName evidence="1">Uncharacterized protein</fullName>
    </submittedName>
</protein>
<evidence type="ECO:0000313" key="1">
    <source>
        <dbReference type="EMBL" id="TKI02679.1"/>
    </source>
</evidence>
<dbReference type="Proteomes" id="UP000305202">
    <property type="component" value="Unassembled WGS sequence"/>
</dbReference>
<evidence type="ECO:0000313" key="2">
    <source>
        <dbReference type="Proteomes" id="UP000305202"/>
    </source>
</evidence>
<reference evidence="1 2" key="1">
    <citation type="submission" date="2019-04" db="EMBL/GenBank/DDBJ databases">
        <authorList>
            <person name="Li M."/>
            <person name="Gao C."/>
        </authorList>
    </citation>
    <scope>NUCLEOTIDE SEQUENCE [LARGE SCALE GENOMIC DNA]</scope>
    <source>
        <strain evidence="1 2">BGMRC 2031</strain>
    </source>
</reference>
<dbReference type="EMBL" id="SZPQ01000064">
    <property type="protein sequence ID" value="TKI02679.1"/>
    <property type="molecule type" value="Genomic_DNA"/>
</dbReference>
<comment type="caution">
    <text evidence="1">The sequence shown here is derived from an EMBL/GenBank/DDBJ whole genome shotgun (WGS) entry which is preliminary data.</text>
</comment>